<feature type="compositionally biased region" description="Basic residues" evidence="4">
    <location>
        <begin position="342"/>
        <end position="353"/>
    </location>
</feature>
<dbReference type="SMART" id="SM00342">
    <property type="entry name" value="HTH_ARAC"/>
    <property type="match status" value="1"/>
</dbReference>
<organism evidence="6 7">
    <name type="scientific">Chelatococcus asaccharovorans</name>
    <dbReference type="NCBI Taxonomy" id="28210"/>
    <lineage>
        <taxon>Bacteria</taxon>
        <taxon>Pseudomonadati</taxon>
        <taxon>Pseudomonadota</taxon>
        <taxon>Alphaproteobacteria</taxon>
        <taxon>Hyphomicrobiales</taxon>
        <taxon>Chelatococcaceae</taxon>
        <taxon>Chelatococcus</taxon>
    </lineage>
</organism>
<keyword evidence="7" id="KW-1185">Reference proteome</keyword>
<dbReference type="GO" id="GO:0003700">
    <property type="term" value="F:DNA-binding transcription factor activity"/>
    <property type="evidence" value="ECO:0007669"/>
    <property type="project" value="InterPro"/>
</dbReference>
<dbReference type="EMBL" id="QJJK01000008">
    <property type="protein sequence ID" value="PXW56391.1"/>
    <property type="molecule type" value="Genomic_DNA"/>
</dbReference>
<feature type="compositionally biased region" description="Basic and acidic residues" evidence="4">
    <location>
        <begin position="331"/>
        <end position="341"/>
    </location>
</feature>
<protein>
    <submittedName>
        <fullName evidence="6">AraC family transcriptional regulator</fullName>
    </submittedName>
</protein>
<proteinExistence type="predicted"/>
<name>A0A2V3U280_9HYPH</name>
<evidence type="ECO:0000256" key="3">
    <source>
        <dbReference type="ARBA" id="ARBA00023163"/>
    </source>
</evidence>
<comment type="caution">
    <text evidence="6">The sequence shown here is derived from an EMBL/GenBank/DDBJ whole genome shotgun (WGS) entry which is preliminary data.</text>
</comment>
<evidence type="ECO:0000256" key="2">
    <source>
        <dbReference type="ARBA" id="ARBA00023125"/>
    </source>
</evidence>
<dbReference type="RefSeq" id="WP_146227410.1">
    <property type="nucleotide sequence ID" value="NZ_JAHBRY010000001.1"/>
</dbReference>
<keyword evidence="2" id="KW-0238">DNA-binding</keyword>
<evidence type="ECO:0000313" key="6">
    <source>
        <dbReference type="EMBL" id="PXW56391.1"/>
    </source>
</evidence>
<reference evidence="6 7" key="1">
    <citation type="submission" date="2018-05" db="EMBL/GenBank/DDBJ databases">
        <title>Genomic Encyclopedia of Type Strains, Phase IV (KMG-IV): sequencing the most valuable type-strain genomes for metagenomic binning, comparative biology and taxonomic classification.</title>
        <authorList>
            <person name="Goeker M."/>
        </authorList>
    </citation>
    <scope>NUCLEOTIDE SEQUENCE [LARGE SCALE GENOMIC DNA]</scope>
    <source>
        <strain evidence="6 7">DSM 6462</strain>
    </source>
</reference>
<keyword evidence="3" id="KW-0804">Transcription</keyword>
<dbReference type="GO" id="GO:0043565">
    <property type="term" value="F:sequence-specific DNA binding"/>
    <property type="evidence" value="ECO:0007669"/>
    <property type="project" value="InterPro"/>
</dbReference>
<dbReference type="InterPro" id="IPR018060">
    <property type="entry name" value="HTH_AraC"/>
</dbReference>
<dbReference type="PROSITE" id="PS01124">
    <property type="entry name" value="HTH_ARAC_FAMILY_2"/>
    <property type="match status" value="1"/>
</dbReference>
<dbReference type="PROSITE" id="PS00041">
    <property type="entry name" value="HTH_ARAC_FAMILY_1"/>
    <property type="match status" value="1"/>
</dbReference>
<accession>A0A2V3U280</accession>
<evidence type="ECO:0000256" key="1">
    <source>
        <dbReference type="ARBA" id="ARBA00023015"/>
    </source>
</evidence>
<dbReference type="Gene3D" id="1.10.10.60">
    <property type="entry name" value="Homeodomain-like"/>
    <property type="match status" value="1"/>
</dbReference>
<keyword evidence="1" id="KW-0805">Transcription regulation</keyword>
<dbReference type="InterPro" id="IPR018062">
    <property type="entry name" value="HTH_AraC-typ_CS"/>
</dbReference>
<dbReference type="Pfam" id="PF12833">
    <property type="entry name" value="HTH_18"/>
    <property type="match status" value="1"/>
</dbReference>
<evidence type="ECO:0000256" key="4">
    <source>
        <dbReference type="SAM" id="MobiDB-lite"/>
    </source>
</evidence>
<feature type="region of interest" description="Disordered" evidence="4">
    <location>
        <begin position="331"/>
        <end position="353"/>
    </location>
</feature>
<dbReference type="OrthoDB" id="252470at2"/>
<gene>
    <name evidence="6" type="ORF">C7450_108141</name>
</gene>
<evidence type="ECO:0000313" key="7">
    <source>
        <dbReference type="Proteomes" id="UP000248021"/>
    </source>
</evidence>
<dbReference type="Proteomes" id="UP000248021">
    <property type="component" value="Unassembled WGS sequence"/>
</dbReference>
<feature type="domain" description="HTH araC/xylS-type" evidence="5">
    <location>
        <begin position="237"/>
        <end position="336"/>
    </location>
</feature>
<dbReference type="InterPro" id="IPR009057">
    <property type="entry name" value="Homeodomain-like_sf"/>
</dbReference>
<dbReference type="AlphaFoldDB" id="A0A2V3U280"/>
<dbReference type="InterPro" id="IPR050204">
    <property type="entry name" value="AraC_XylS_family_regulators"/>
</dbReference>
<sequence>MAALPLCFRWLAVLARAISVPQPTDPDLYRFDRLSTDDFDPATLYEAWRAAAYHSVDLLPPDEELRGTVKFVRGKSAMFGSHQGSGYQTVFSREARSAGLGECMVIALLAERRVALEGPDDARMIAESGSMALYDVARPMRYHWSKGKDLYLLLPRQAAMAAIGGALDGLSLPLEQQRLAPFLRRQMLDLEAHGHCLARNELAAMLDATVETALLLLRGIAPRGPGGTELFTKGLYASAVQFMAARYPDRDLDPAMIAHALGCSRATLYRAFADHDTTVMDALRELRMQNARRRLESSASQNIGTVAMACGFPDLSAFGKLFKARFGASPRDWRTEHERPHQPARHHGSLNNE</sequence>
<dbReference type="PANTHER" id="PTHR46796:SF6">
    <property type="entry name" value="ARAC SUBFAMILY"/>
    <property type="match status" value="1"/>
</dbReference>
<evidence type="ECO:0000259" key="5">
    <source>
        <dbReference type="PROSITE" id="PS01124"/>
    </source>
</evidence>
<dbReference type="SUPFAM" id="SSF46689">
    <property type="entry name" value="Homeodomain-like"/>
    <property type="match status" value="1"/>
</dbReference>
<dbReference type="PANTHER" id="PTHR46796">
    <property type="entry name" value="HTH-TYPE TRANSCRIPTIONAL ACTIVATOR RHAS-RELATED"/>
    <property type="match status" value="1"/>
</dbReference>